<dbReference type="AlphaFoldDB" id="X0W2D4"/>
<name>X0W2D4_9ZZZZ</name>
<dbReference type="PROSITE" id="PS51832">
    <property type="entry name" value="HD_GYP"/>
    <property type="match status" value="1"/>
</dbReference>
<dbReference type="Gene3D" id="1.10.3210.10">
    <property type="entry name" value="Hypothetical protein af1432"/>
    <property type="match status" value="1"/>
</dbReference>
<dbReference type="SUPFAM" id="SSF109604">
    <property type="entry name" value="HD-domain/PDEase-like"/>
    <property type="match status" value="1"/>
</dbReference>
<dbReference type="InterPro" id="IPR003607">
    <property type="entry name" value="HD/PDEase_dom"/>
</dbReference>
<accession>X0W2D4</accession>
<dbReference type="PANTHER" id="PTHR43155:SF2">
    <property type="entry name" value="CYCLIC DI-GMP PHOSPHODIESTERASE PA4108"/>
    <property type="match status" value="1"/>
</dbReference>
<proteinExistence type="predicted"/>
<evidence type="ECO:0000256" key="1">
    <source>
        <dbReference type="SAM" id="MobiDB-lite"/>
    </source>
</evidence>
<dbReference type="EMBL" id="BARS01034134">
    <property type="protein sequence ID" value="GAG18803.1"/>
    <property type="molecule type" value="Genomic_DNA"/>
</dbReference>
<evidence type="ECO:0000259" key="2">
    <source>
        <dbReference type="PROSITE" id="PS51832"/>
    </source>
</evidence>
<organism evidence="3">
    <name type="scientific">marine sediment metagenome</name>
    <dbReference type="NCBI Taxonomy" id="412755"/>
    <lineage>
        <taxon>unclassified sequences</taxon>
        <taxon>metagenomes</taxon>
        <taxon>ecological metagenomes</taxon>
    </lineage>
</organism>
<evidence type="ECO:0000313" key="3">
    <source>
        <dbReference type="EMBL" id="GAG18803.1"/>
    </source>
</evidence>
<dbReference type="InterPro" id="IPR037522">
    <property type="entry name" value="HD_GYP_dom"/>
</dbReference>
<reference evidence="3" key="1">
    <citation type="journal article" date="2014" name="Front. Microbiol.">
        <title>High frequency of phylogenetically diverse reductive dehalogenase-homologous genes in deep subseafloor sedimentary metagenomes.</title>
        <authorList>
            <person name="Kawai M."/>
            <person name="Futagami T."/>
            <person name="Toyoda A."/>
            <person name="Takaki Y."/>
            <person name="Nishi S."/>
            <person name="Hori S."/>
            <person name="Arai W."/>
            <person name="Tsubouchi T."/>
            <person name="Morono Y."/>
            <person name="Uchiyama I."/>
            <person name="Ito T."/>
            <person name="Fujiyama A."/>
            <person name="Inagaki F."/>
            <person name="Takami H."/>
        </authorList>
    </citation>
    <scope>NUCLEOTIDE SEQUENCE</scope>
    <source>
        <strain evidence="3">Expedition CK06-06</strain>
    </source>
</reference>
<feature type="region of interest" description="Disordered" evidence="1">
    <location>
        <begin position="133"/>
        <end position="160"/>
    </location>
</feature>
<dbReference type="PANTHER" id="PTHR43155">
    <property type="entry name" value="CYCLIC DI-GMP PHOSPHODIESTERASE PA4108-RELATED"/>
    <property type="match status" value="1"/>
</dbReference>
<gene>
    <name evidence="3" type="ORF">S01H1_52778</name>
</gene>
<comment type="caution">
    <text evidence="3">The sequence shown here is derived from an EMBL/GenBank/DDBJ whole genome shotgun (WGS) entry which is preliminary data.</text>
</comment>
<dbReference type="CDD" id="cd00077">
    <property type="entry name" value="HDc"/>
    <property type="match status" value="1"/>
</dbReference>
<protein>
    <recommendedName>
        <fullName evidence="2">HD-GYP domain-containing protein</fullName>
    </recommendedName>
</protein>
<feature type="domain" description="HD-GYP" evidence="2">
    <location>
        <begin position="1"/>
        <end position="139"/>
    </location>
</feature>
<dbReference type="Pfam" id="PF13487">
    <property type="entry name" value="HD_5"/>
    <property type="match status" value="1"/>
</dbReference>
<sequence>HDVGKIVIPDVILNKPGELTEAEIRIVREHAKHASSVLSNIRGTEEIVRVVRHHHEHYNGRGYPNGLTGDEIPLMARILAVADAFDAMYSERPYRSALPLEEIFSRLEQDAGEQFDPGVVKVFVDAVKSGIIDPIERDDEEPQTKETPISQAAELQKEAP</sequence>
<feature type="non-terminal residue" evidence="3">
    <location>
        <position position="1"/>
    </location>
</feature>